<dbReference type="Proteomes" id="UP001497472">
    <property type="component" value="Unassembled WGS sequence"/>
</dbReference>
<proteinExistence type="predicted"/>
<reference evidence="1 2" key="1">
    <citation type="submission" date="2023-11" db="EMBL/GenBank/DDBJ databases">
        <authorList>
            <person name="Okamura Y."/>
        </authorList>
    </citation>
    <scope>NUCLEOTIDE SEQUENCE [LARGE SCALE GENOMIC DNA]</scope>
</reference>
<name>A0AAV1J942_9NEOP</name>
<organism evidence="1 2">
    <name type="scientific">Leptosia nina</name>
    <dbReference type="NCBI Taxonomy" id="320188"/>
    <lineage>
        <taxon>Eukaryota</taxon>
        <taxon>Metazoa</taxon>
        <taxon>Ecdysozoa</taxon>
        <taxon>Arthropoda</taxon>
        <taxon>Hexapoda</taxon>
        <taxon>Insecta</taxon>
        <taxon>Pterygota</taxon>
        <taxon>Neoptera</taxon>
        <taxon>Endopterygota</taxon>
        <taxon>Lepidoptera</taxon>
        <taxon>Glossata</taxon>
        <taxon>Ditrysia</taxon>
        <taxon>Papilionoidea</taxon>
        <taxon>Pieridae</taxon>
        <taxon>Pierinae</taxon>
        <taxon>Leptosia</taxon>
    </lineage>
</organism>
<dbReference type="SUPFAM" id="SSF81383">
    <property type="entry name" value="F-box domain"/>
    <property type="match status" value="1"/>
</dbReference>
<sequence>MAGDGIFETDLHHSSVTKLQLDDNVAAYLEKRCLEREDHVTEFSSDNIEKVVTNYVIAKHILSNLSWQDKLVYRHVCSTWRSAINALRKEQLYPIDFSVKHLCHIKQSSTFSNEPLAVFTFLNITGFSKIFSCKNIAPCPCSPPCDKYHMGFDVLHKYICAPKECMMGVKATYVSYLPLPDSKTKENSVTSLNSASFVGGVYIPVIPNVKYHMINLKDHALMKQEFYGAVDKIVTDQVIKGVLVFVTDKHLLHSVEDIVFLNHIKDVQPDVPYAMGGCICEDTMCHESDITQLLNSKAPCVSVSDSLISIGIFSVPKDFAKNECNFDMFSLIIESSVWDKQKIQSSIVKFSKEVPQYEHSVCLKLSCIGRDRKHKVEQEAFRSVFPNTRIVGCYGNGELGIDHPAQAIPEWPPNVPKRNRKCPGPQFGIIYSYSTVFVYMGWGKITSPKAK</sequence>
<keyword evidence="2" id="KW-1185">Reference proteome</keyword>
<evidence type="ECO:0000313" key="2">
    <source>
        <dbReference type="Proteomes" id="UP001497472"/>
    </source>
</evidence>
<dbReference type="InterPro" id="IPR036047">
    <property type="entry name" value="F-box-like_dom_sf"/>
</dbReference>
<accession>A0AAV1J942</accession>
<dbReference type="AlphaFoldDB" id="A0AAV1J942"/>
<protein>
    <submittedName>
        <fullName evidence="1">Uncharacterized protein</fullName>
    </submittedName>
</protein>
<dbReference type="EMBL" id="CAVLEF010000006">
    <property type="protein sequence ID" value="CAK1545018.1"/>
    <property type="molecule type" value="Genomic_DNA"/>
</dbReference>
<comment type="caution">
    <text evidence="1">The sequence shown here is derived from an EMBL/GenBank/DDBJ whole genome shotgun (WGS) entry which is preliminary data.</text>
</comment>
<gene>
    <name evidence="1" type="ORF">LNINA_LOCUS4714</name>
</gene>
<evidence type="ECO:0000313" key="1">
    <source>
        <dbReference type="EMBL" id="CAK1545018.1"/>
    </source>
</evidence>